<evidence type="ECO:0000313" key="3">
    <source>
        <dbReference type="EMBL" id="ATB30218.1"/>
    </source>
</evidence>
<gene>
    <name evidence="3" type="ORF">MEBOL_003678</name>
</gene>
<proteinExistence type="predicted"/>
<dbReference type="Gene3D" id="3.40.50.410">
    <property type="entry name" value="von Willebrand factor, type A domain"/>
    <property type="match status" value="1"/>
</dbReference>
<dbReference type="InterPro" id="IPR036465">
    <property type="entry name" value="vWFA_dom_sf"/>
</dbReference>
<sequence>MHGGAHSKRLSSFLGLIAAGWLPSASLAQEVPPNILVLVDSSESMQDFPEYLPEAFTPGFSPPSSSRPGDLGGDGPGGHFLNTGCSDPALVAAMSWFDKGSADPAKNGSIPYDSDGLDSQFFDATRFYHSRGRRLAWGGAEGPYSLMHFTSLTSEPLTTNICYQVVGWGAEYFYSPVMDECERCLATKGWWRGPLVSAKTSVSLGGPTRALDAPPLPTEALRKWVVKGGVLNLRPPKFVIARKALKDLIDSSPRARLGVATFGVDHGWYDPPVVHSRPLPDCDKATPNFTFDAADKLALKRAVNQANFRAPERPIGEALFGLGGYMSSEIKDSLWTNWFKQPLNPGAFGWPGCCNGGTYDNPYTGNQGLFWGVVSDEWVKGPKSVAGVYLPGQPWESWDPNERLMCSSTQASSVIVLTDGRPYNDNTVPITKMMDILKANGALHPSGLPLTFEPSSPETNPTPGGVNYCHLFGTTKEACDYTDYNWPTGLASTNKNFMDDVAFFLAHTDLRTDLPGNQKLRTSVVSLGSNSPMLRSIALAGEGQFLQVQQASHLREALLTAIQSSRTPLP</sequence>
<evidence type="ECO:0000256" key="2">
    <source>
        <dbReference type="SAM" id="SignalP"/>
    </source>
</evidence>
<protein>
    <recommendedName>
        <fullName evidence="5">Type IV fimbrial biogenesis protein PilY1</fullName>
    </recommendedName>
</protein>
<feature type="signal peptide" evidence="2">
    <location>
        <begin position="1"/>
        <end position="28"/>
    </location>
</feature>
<evidence type="ECO:0008006" key="5">
    <source>
        <dbReference type="Google" id="ProtNLM"/>
    </source>
</evidence>
<keyword evidence="4" id="KW-1185">Reference proteome</keyword>
<name>A0A250IG39_9BACT</name>
<dbReference type="EMBL" id="CP022163">
    <property type="protein sequence ID" value="ATB30218.1"/>
    <property type="molecule type" value="Genomic_DNA"/>
</dbReference>
<accession>A0A250IG39</accession>
<feature type="chain" id="PRO_5013146046" description="Type IV fimbrial biogenesis protein PilY1" evidence="2">
    <location>
        <begin position="29"/>
        <end position="570"/>
    </location>
</feature>
<dbReference type="KEGG" id="mbd:MEBOL_003678"/>
<keyword evidence="2" id="KW-0732">Signal</keyword>
<feature type="region of interest" description="Disordered" evidence="1">
    <location>
        <begin position="56"/>
        <end position="78"/>
    </location>
</feature>
<dbReference type="AlphaFoldDB" id="A0A250IG39"/>
<organism evidence="3 4">
    <name type="scientific">Melittangium boletus DSM 14713</name>
    <dbReference type="NCBI Taxonomy" id="1294270"/>
    <lineage>
        <taxon>Bacteria</taxon>
        <taxon>Pseudomonadati</taxon>
        <taxon>Myxococcota</taxon>
        <taxon>Myxococcia</taxon>
        <taxon>Myxococcales</taxon>
        <taxon>Cystobacterineae</taxon>
        <taxon>Archangiaceae</taxon>
        <taxon>Melittangium</taxon>
    </lineage>
</organism>
<feature type="compositionally biased region" description="Low complexity" evidence="1">
    <location>
        <begin position="58"/>
        <end position="69"/>
    </location>
</feature>
<reference evidence="3 4" key="1">
    <citation type="submission" date="2017-06" db="EMBL/GenBank/DDBJ databases">
        <authorList>
            <person name="Kim H.J."/>
            <person name="Triplett B.A."/>
        </authorList>
    </citation>
    <scope>NUCLEOTIDE SEQUENCE [LARGE SCALE GENOMIC DNA]</scope>
    <source>
        <strain evidence="3 4">DSM 14713</strain>
    </source>
</reference>
<evidence type="ECO:0000256" key="1">
    <source>
        <dbReference type="SAM" id="MobiDB-lite"/>
    </source>
</evidence>
<evidence type="ECO:0000313" key="4">
    <source>
        <dbReference type="Proteomes" id="UP000217289"/>
    </source>
</evidence>
<dbReference type="Proteomes" id="UP000217289">
    <property type="component" value="Chromosome"/>
</dbReference>